<keyword evidence="6" id="KW-0436">Ligase</keyword>
<dbReference type="GO" id="GO:0030272">
    <property type="term" value="F:5-formyltetrahydrofolate cyclo-ligase activity"/>
    <property type="evidence" value="ECO:0007669"/>
    <property type="project" value="UniProtKB-EC"/>
</dbReference>
<reference evidence="7 8" key="2">
    <citation type="journal article" date="2016" name="Genome Announc.">
        <title>Draft Genome Sequence of Erythromycin- and Oxytetracycline-Sensitive Nocardia seriolae Strain U-1 (NBRC 110359).</title>
        <authorList>
            <person name="Imajoh M."/>
            <person name="Sukeda M."/>
            <person name="Shimizu M."/>
            <person name="Yamane J."/>
            <person name="Ohnishi K."/>
            <person name="Oshima S."/>
        </authorList>
    </citation>
    <scope>NUCLEOTIDE SEQUENCE [LARGE SCALE GENOMIC DNA]</scope>
    <source>
        <strain evidence="7 8">U-1</strain>
    </source>
</reference>
<dbReference type="GO" id="GO:0035999">
    <property type="term" value="P:tetrahydrofolate interconversion"/>
    <property type="evidence" value="ECO:0007669"/>
    <property type="project" value="TreeGrafter"/>
</dbReference>
<dbReference type="RefSeq" id="WP_033085752.1">
    <property type="nucleotide sequence ID" value="NZ_AP017900.1"/>
</dbReference>
<dbReference type="GO" id="GO:0009396">
    <property type="term" value="P:folic acid-containing compound biosynthetic process"/>
    <property type="evidence" value="ECO:0007669"/>
    <property type="project" value="TreeGrafter"/>
</dbReference>
<comment type="similarity">
    <text evidence="1 5">Belongs to the 5-formyltetrahydrofolate cyclo-ligase family.</text>
</comment>
<evidence type="ECO:0000313" key="6">
    <source>
        <dbReference type="EMBL" id="APA95606.1"/>
    </source>
</evidence>
<dbReference type="Pfam" id="PF01812">
    <property type="entry name" value="5-FTHF_cyc-lig"/>
    <property type="match status" value="1"/>
</dbReference>
<protein>
    <recommendedName>
        <fullName evidence="5">5-formyltetrahydrofolate cyclo-ligase</fullName>
        <ecNumber evidence="5">6.3.3.2</ecNumber>
    </recommendedName>
</protein>
<organism evidence="6 9">
    <name type="scientific">Nocardia seriolae</name>
    <dbReference type="NCBI Taxonomy" id="37332"/>
    <lineage>
        <taxon>Bacteria</taxon>
        <taxon>Bacillati</taxon>
        <taxon>Actinomycetota</taxon>
        <taxon>Actinomycetes</taxon>
        <taxon>Mycobacteriales</taxon>
        <taxon>Nocardiaceae</taxon>
        <taxon>Nocardia</taxon>
    </lineage>
</organism>
<evidence type="ECO:0000313" key="7">
    <source>
        <dbReference type="EMBL" id="GAP26145.1"/>
    </source>
</evidence>
<dbReference type="NCBIfam" id="TIGR02727">
    <property type="entry name" value="MTHFS_bact"/>
    <property type="match status" value="1"/>
</dbReference>
<evidence type="ECO:0000256" key="2">
    <source>
        <dbReference type="ARBA" id="ARBA00022741"/>
    </source>
</evidence>
<dbReference type="EC" id="6.3.3.2" evidence="5"/>
<dbReference type="PIRSF" id="PIRSF006806">
    <property type="entry name" value="FTHF_cligase"/>
    <property type="match status" value="1"/>
</dbReference>
<evidence type="ECO:0000313" key="9">
    <source>
        <dbReference type="Proteomes" id="UP000180166"/>
    </source>
</evidence>
<dbReference type="InterPro" id="IPR037171">
    <property type="entry name" value="NagB/RpiA_transferase-like"/>
</dbReference>
<proteinExistence type="inferred from homology"/>
<dbReference type="Gene3D" id="3.40.50.10420">
    <property type="entry name" value="NagB/RpiA/CoA transferase-like"/>
    <property type="match status" value="1"/>
</dbReference>
<reference evidence="6 9" key="3">
    <citation type="submission" date="2016-10" db="EMBL/GenBank/DDBJ databases">
        <title>Genome sequence of Nocardia seriolae strain EM150506, isolated from Anguila japonica.</title>
        <authorList>
            <person name="Han H.-J."/>
        </authorList>
    </citation>
    <scope>NUCLEOTIDE SEQUENCE [LARGE SCALE GENOMIC DNA]</scope>
    <source>
        <strain evidence="6 9">EM150506</strain>
    </source>
</reference>
<dbReference type="Proteomes" id="UP000037179">
    <property type="component" value="Unassembled WGS sequence"/>
</dbReference>
<dbReference type="KEGG" id="nsr:NS506_01535"/>
<dbReference type="OrthoDB" id="3242798at2"/>
<dbReference type="Proteomes" id="UP000180166">
    <property type="component" value="Chromosome"/>
</dbReference>
<keyword evidence="5" id="KW-0460">Magnesium</keyword>
<dbReference type="AlphaFoldDB" id="A0A0B8N7L2"/>
<dbReference type="SUPFAM" id="SSF100950">
    <property type="entry name" value="NagB/RpiA/CoA transferase-like"/>
    <property type="match status" value="1"/>
</dbReference>
<name>A0A0B8N7L2_9NOCA</name>
<evidence type="ECO:0000256" key="3">
    <source>
        <dbReference type="ARBA" id="ARBA00022840"/>
    </source>
</evidence>
<keyword evidence="5" id="KW-0479">Metal-binding</keyword>
<comment type="cofactor">
    <cofactor evidence="5">
        <name>Mg(2+)</name>
        <dbReference type="ChEBI" id="CHEBI:18420"/>
    </cofactor>
</comment>
<evidence type="ECO:0000313" key="8">
    <source>
        <dbReference type="Proteomes" id="UP000037179"/>
    </source>
</evidence>
<feature type="binding site" evidence="4">
    <location>
        <position position="56"/>
    </location>
    <ligand>
        <name>substrate</name>
    </ligand>
</feature>
<dbReference type="GeneID" id="93370580"/>
<dbReference type="GO" id="GO:0005524">
    <property type="term" value="F:ATP binding"/>
    <property type="evidence" value="ECO:0007669"/>
    <property type="project" value="UniProtKB-KW"/>
</dbReference>
<dbReference type="InterPro" id="IPR024185">
    <property type="entry name" value="FTHF_cligase-like_sf"/>
</dbReference>
<dbReference type="GO" id="GO:0046872">
    <property type="term" value="F:metal ion binding"/>
    <property type="evidence" value="ECO:0007669"/>
    <property type="project" value="UniProtKB-KW"/>
</dbReference>
<keyword evidence="8" id="KW-1185">Reference proteome</keyword>
<reference evidence="8" key="1">
    <citation type="submission" date="2015-07" db="EMBL/GenBank/DDBJ databases">
        <title>Nocardia seriolae U-1 whole genome shotgun sequence.</title>
        <authorList>
            <person name="Imajoh M."/>
            <person name="Fukumoto Y."/>
            <person name="Sukeda M."/>
            <person name="Yamane J."/>
            <person name="Yamasaki K."/>
            <person name="Shimizu M."/>
            <person name="Ohnishi K."/>
            <person name="Oshima S."/>
        </authorList>
    </citation>
    <scope>NUCLEOTIDE SEQUENCE [LARGE SCALE GENOMIC DNA]</scope>
    <source>
        <strain evidence="8">U-1</strain>
    </source>
</reference>
<dbReference type="EMBL" id="BBYQ01000003">
    <property type="protein sequence ID" value="GAP26145.1"/>
    <property type="molecule type" value="Genomic_DNA"/>
</dbReference>
<gene>
    <name evidence="6" type="ORF">NS506_01535</name>
    <name evidence="7" type="ORF">NSK11_contig00003-0053</name>
</gene>
<feature type="binding site" evidence="4">
    <location>
        <position position="61"/>
    </location>
    <ligand>
        <name>substrate</name>
    </ligand>
</feature>
<feature type="binding site" evidence="4">
    <location>
        <begin position="138"/>
        <end position="146"/>
    </location>
    <ligand>
        <name>ATP</name>
        <dbReference type="ChEBI" id="CHEBI:30616"/>
    </ligand>
</feature>
<feature type="binding site" evidence="4">
    <location>
        <begin position="7"/>
        <end position="11"/>
    </location>
    <ligand>
        <name>ATP</name>
        <dbReference type="ChEBI" id="CHEBI:30616"/>
    </ligand>
</feature>
<keyword evidence="3 4" id="KW-0067">ATP-binding</keyword>
<keyword evidence="2 4" id="KW-0547">Nucleotide-binding</keyword>
<evidence type="ECO:0000256" key="5">
    <source>
        <dbReference type="RuleBase" id="RU361279"/>
    </source>
</evidence>
<sequence length="200" mass="21104">MTDGRDKPSWRAEILARRKALPAEVRAREAAALAAAAAGLGGPSANPGGDVVCAYVPVGGEPGSLAMLDALRAAGFRVLLPLTGEPGPLEWAEYTGPEGLRRGRFGLREPEGAPVANGIAMAATILVPALAVDCRGVRLGRGAGYYDRSLDAARADARLIAVVRDDELVRRLPEESHDHRMGWALTPFGGLRRLEDHIGN</sequence>
<accession>A0A0B8N7L2</accession>
<evidence type="ECO:0000256" key="1">
    <source>
        <dbReference type="ARBA" id="ARBA00010638"/>
    </source>
</evidence>
<dbReference type="EMBL" id="CP017839">
    <property type="protein sequence ID" value="APA95606.1"/>
    <property type="molecule type" value="Genomic_DNA"/>
</dbReference>
<dbReference type="PANTHER" id="PTHR23407:SF1">
    <property type="entry name" value="5-FORMYLTETRAHYDROFOLATE CYCLO-LIGASE"/>
    <property type="match status" value="1"/>
</dbReference>
<dbReference type="PANTHER" id="PTHR23407">
    <property type="entry name" value="ATPASE INHIBITOR/5-FORMYLTETRAHYDROFOLATE CYCLO-LIGASE"/>
    <property type="match status" value="1"/>
</dbReference>
<dbReference type="InterPro" id="IPR002698">
    <property type="entry name" value="FTHF_cligase"/>
</dbReference>
<evidence type="ECO:0000256" key="4">
    <source>
        <dbReference type="PIRSR" id="PIRSR006806-1"/>
    </source>
</evidence>
<comment type="catalytic activity">
    <reaction evidence="5">
        <text>(6S)-5-formyl-5,6,7,8-tetrahydrofolate + ATP = (6R)-5,10-methenyltetrahydrofolate + ADP + phosphate</text>
        <dbReference type="Rhea" id="RHEA:10488"/>
        <dbReference type="ChEBI" id="CHEBI:30616"/>
        <dbReference type="ChEBI" id="CHEBI:43474"/>
        <dbReference type="ChEBI" id="CHEBI:57455"/>
        <dbReference type="ChEBI" id="CHEBI:57457"/>
        <dbReference type="ChEBI" id="CHEBI:456216"/>
        <dbReference type="EC" id="6.3.3.2"/>
    </reaction>
</comment>